<evidence type="ECO:0000313" key="1">
    <source>
        <dbReference type="EMBL" id="AWW10918.1"/>
    </source>
</evidence>
<name>A0A2Z4H8S7_HHV1</name>
<sequence length="59" mass="6539">MATAESWLLFPSTATRTPRNAPGCRARTCVRLWTTQRAMSAGAEPVSARRKKCSRAKMI</sequence>
<protein>
    <submittedName>
        <fullName evidence="1">Uncharacterized protein</fullName>
    </submittedName>
</protein>
<accession>A0A2Z4H8S7</accession>
<organismHost>
    <name type="scientific">Homo sapiens</name>
    <name type="common">Human</name>
    <dbReference type="NCBI Taxonomy" id="9606"/>
</organismHost>
<dbReference type="EMBL" id="MG999872">
    <property type="protein sequence ID" value="AWW10918.1"/>
    <property type="molecule type" value="Genomic_DNA"/>
</dbReference>
<reference evidence="1" key="1">
    <citation type="journal article" date="2018" name="MSphere">
        <title>Ultrasensitive Capture of Human Herpes Simplex Virus Genomes Directly from Clinical Samples Reveals Extraordinarily Limited Evolution in Cell Culture.</title>
        <authorList>
            <person name="Greninger A.L."/>
            <person name="Roychoudhury P."/>
            <person name="Xie H."/>
            <person name="Casto A."/>
            <person name="Cent A."/>
            <person name="Pepper G."/>
            <person name="Koelle D.M."/>
            <person name="Huang M.L."/>
            <person name="Wald A."/>
            <person name="Johnston C."/>
            <person name="Jerome K.R."/>
        </authorList>
    </citation>
    <scope>NUCLEOTIDE SEQUENCE</scope>
    <source>
        <strain evidence="1">2003-15756</strain>
    </source>
</reference>
<proteinExistence type="predicted"/>
<organism evidence="1">
    <name type="scientific">Human herpesvirus 1</name>
    <name type="common">HHV-1</name>
    <name type="synonym">Human herpes simplex virus 1</name>
    <dbReference type="NCBI Taxonomy" id="10298"/>
    <lineage>
        <taxon>Viruses</taxon>
        <taxon>Duplodnaviria</taxon>
        <taxon>Heunggongvirae</taxon>
        <taxon>Peploviricota</taxon>
        <taxon>Herviviricetes</taxon>
        <taxon>Herpesvirales</taxon>
        <taxon>Orthoherpesviridae</taxon>
        <taxon>Alphaherpesvirinae</taxon>
        <taxon>Simplexvirus</taxon>
        <taxon>Simplexvirus humanalpha1</taxon>
    </lineage>
</organism>